<dbReference type="EMBL" id="CP009889">
    <property type="protein sequence ID" value="AIY67419.1"/>
    <property type="molecule type" value="Genomic_DNA"/>
</dbReference>
<dbReference type="OrthoDB" id="9854932at2"/>
<reference evidence="2 3" key="1">
    <citation type="submission" date="2014-11" db="EMBL/GenBank/DDBJ databases">
        <title>Complete Genome Sequence of Pseudoalteromonas sp. Strain OCN003 Isolated from Kaneohe Bay, Oahu, Hawaii.</title>
        <authorList>
            <person name="Beurmann S."/>
            <person name="Videau P."/>
            <person name="Ushijima B."/>
            <person name="Smith A.M."/>
            <person name="Aeby G.S."/>
            <person name="Callahan S.M."/>
            <person name="Belcaid M."/>
        </authorList>
    </citation>
    <scope>NUCLEOTIDE SEQUENCE [LARGE SCALE GENOMIC DNA]</scope>
    <source>
        <strain evidence="2 3">OCN003</strain>
    </source>
</reference>
<protein>
    <recommendedName>
        <fullName evidence="4">Polysaccharide lyase</fullName>
    </recommendedName>
</protein>
<dbReference type="KEGG" id="pseo:OM33_20525"/>
<gene>
    <name evidence="2" type="ORF">OM33_20525</name>
</gene>
<feature type="signal peptide" evidence="1">
    <location>
        <begin position="1"/>
        <end position="19"/>
    </location>
</feature>
<proteinExistence type="predicted"/>
<evidence type="ECO:0008006" key="4">
    <source>
        <dbReference type="Google" id="ProtNLM"/>
    </source>
</evidence>
<feature type="chain" id="PRO_5002028075" description="Polysaccharide lyase" evidence="1">
    <location>
        <begin position="20"/>
        <end position="327"/>
    </location>
</feature>
<keyword evidence="3" id="KW-1185">Reference proteome</keyword>
<dbReference type="STRING" id="1348114.OM33_20525"/>
<accession>A0A0A7ELA4</accession>
<dbReference type="Proteomes" id="UP000030341">
    <property type="component" value="Chromosome 2"/>
</dbReference>
<name>A0A0A7ELA4_9GAMM</name>
<evidence type="ECO:0000256" key="1">
    <source>
        <dbReference type="SAM" id="SignalP"/>
    </source>
</evidence>
<evidence type="ECO:0000313" key="3">
    <source>
        <dbReference type="Proteomes" id="UP000030341"/>
    </source>
</evidence>
<organism evidence="2 3">
    <name type="scientific">Pseudoalteromonas piratica</name>
    <dbReference type="NCBI Taxonomy" id="1348114"/>
    <lineage>
        <taxon>Bacteria</taxon>
        <taxon>Pseudomonadati</taxon>
        <taxon>Pseudomonadota</taxon>
        <taxon>Gammaproteobacteria</taxon>
        <taxon>Alteromonadales</taxon>
        <taxon>Pseudoalteromonadaceae</taxon>
        <taxon>Pseudoalteromonas</taxon>
    </lineage>
</organism>
<dbReference type="AlphaFoldDB" id="A0A0A7ELA4"/>
<sequence>MKKTIFSTLLVFSAFNTHANEFVYNGNFNNPVEITTCNAFNAAPHTRNPEGPFVAKVWNSSSSFVKWGDNYGVNNGPGLKFHLPKGGSRVEVFASEFMGYKNSYCDGTQNSFVDLEKGQSRWNAFSFKLDSQLTPGMPLIIHQLYSAPSNGPKIHFYLTVVDGINYVNFAYLANCRDNNWDSLVNADGDKLCPIQTSEKVTVAFKRVPFTVGKWNHIRYNIRADWPNNSEYQNEVASGSLSAAIKQENEGWQMFWYHGLDTKGGKRPTFSTFTHDISAVLGGKVRPDGHVSHSLEFGIYGSASSDITLFIDEIHSNRYFSALPAIYK</sequence>
<keyword evidence="1" id="KW-0732">Signal</keyword>
<evidence type="ECO:0000313" key="2">
    <source>
        <dbReference type="EMBL" id="AIY67419.1"/>
    </source>
</evidence>
<dbReference type="RefSeq" id="WP_040136390.1">
    <property type="nucleotide sequence ID" value="NZ_CP009889.1"/>
</dbReference>
<dbReference type="HOGENOM" id="CLU_849580_0_0_6"/>
<dbReference type="Gene3D" id="2.60.120.200">
    <property type="match status" value="1"/>
</dbReference>